<dbReference type="Gene3D" id="3.40.50.1010">
    <property type="entry name" value="5'-nuclease"/>
    <property type="match status" value="1"/>
</dbReference>
<evidence type="ECO:0000256" key="1">
    <source>
        <dbReference type="ARBA" id="ARBA00001946"/>
    </source>
</evidence>
<feature type="binding site" evidence="8">
    <location>
        <position position="97"/>
    </location>
    <ligand>
        <name>Mg(2+)</name>
        <dbReference type="ChEBI" id="CHEBI:18420"/>
    </ligand>
</feature>
<evidence type="ECO:0000256" key="3">
    <source>
        <dbReference type="ARBA" id="ARBA00022722"/>
    </source>
</evidence>
<evidence type="ECO:0000256" key="6">
    <source>
        <dbReference type="ARBA" id="ARBA00022842"/>
    </source>
</evidence>
<dbReference type="CDD" id="cd09881">
    <property type="entry name" value="PIN_VapC4-5_FitB-like"/>
    <property type="match status" value="1"/>
</dbReference>
<dbReference type="InterPro" id="IPR029060">
    <property type="entry name" value="PIN-like_dom_sf"/>
</dbReference>
<evidence type="ECO:0000256" key="2">
    <source>
        <dbReference type="ARBA" id="ARBA00022649"/>
    </source>
</evidence>
<comment type="cofactor">
    <cofactor evidence="1 8">
        <name>Mg(2+)</name>
        <dbReference type="ChEBI" id="CHEBI:18420"/>
    </cofactor>
</comment>
<evidence type="ECO:0000256" key="4">
    <source>
        <dbReference type="ARBA" id="ARBA00022723"/>
    </source>
</evidence>
<dbReference type="GO" id="GO:0016787">
    <property type="term" value="F:hydrolase activity"/>
    <property type="evidence" value="ECO:0007669"/>
    <property type="project" value="UniProtKB-KW"/>
</dbReference>
<organism evidence="10 11">
    <name type="scientific">Selenomonas ruminantium</name>
    <dbReference type="NCBI Taxonomy" id="971"/>
    <lineage>
        <taxon>Bacteria</taxon>
        <taxon>Bacillati</taxon>
        <taxon>Bacillota</taxon>
        <taxon>Negativicutes</taxon>
        <taxon>Selenomonadales</taxon>
        <taxon>Selenomonadaceae</taxon>
        <taxon>Selenomonas</taxon>
    </lineage>
</organism>
<reference evidence="10 11" key="1">
    <citation type="submission" date="2016-10" db="EMBL/GenBank/DDBJ databases">
        <authorList>
            <person name="de Groot N.N."/>
        </authorList>
    </citation>
    <scope>NUCLEOTIDE SEQUENCE [LARGE SCALE GENOMIC DNA]</scope>
    <source>
        <strain evidence="10 11">S137</strain>
    </source>
</reference>
<dbReference type="SUPFAM" id="SSF88723">
    <property type="entry name" value="PIN domain-like"/>
    <property type="match status" value="1"/>
</dbReference>
<dbReference type="OrthoDB" id="9796690at2"/>
<keyword evidence="2 8" id="KW-1277">Toxin-antitoxin system</keyword>
<dbReference type="PANTHER" id="PTHR33653:SF1">
    <property type="entry name" value="RIBONUCLEASE VAPC2"/>
    <property type="match status" value="1"/>
</dbReference>
<evidence type="ECO:0000256" key="5">
    <source>
        <dbReference type="ARBA" id="ARBA00022801"/>
    </source>
</evidence>
<evidence type="ECO:0000256" key="7">
    <source>
        <dbReference type="ARBA" id="ARBA00038093"/>
    </source>
</evidence>
<keyword evidence="10" id="KW-0255">Endonuclease</keyword>
<comment type="function">
    <text evidence="8">Toxic component of a toxin-antitoxin (TA) system. An RNase.</text>
</comment>
<evidence type="ECO:0000313" key="10">
    <source>
        <dbReference type="EMBL" id="SDO97873.1"/>
    </source>
</evidence>
<dbReference type="InterPro" id="IPR022907">
    <property type="entry name" value="VapC_family"/>
</dbReference>
<dbReference type="PANTHER" id="PTHR33653">
    <property type="entry name" value="RIBONUCLEASE VAPC2"/>
    <property type="match status" value="1"/>
</dbReference>
<accession>A0A1H0NZ00</accession>
<keyword evidence="8" id="KW-0800">Toxin</keyword>
<dbReference type="AlphaFoldDB" id="A0A1H0NZ00"/>
<keyword evidence="5 8" id="KW-0378">Hydrolase</keyword>
<keyword evidence="4 8" id="KW-0479">Metal-binding</keyword>
<dbReference type="EC" id="3.1.-.-" evidence="8"/>
<dbReference type="HAMAP" id="MF_00265">
    <property type="entry name" value="VapC_Nob1"/>
    <property type="match status" value="1"/>
</dbReference>
<evidence type="ECO:0000313" key="11">
    <source>
        <dbReference type="Proteomes" id="UP000182412"/>
    </source>
</evidence>
<name>A0A1H0NZ00_SELRU</name>
<dbReference type="GO" id="GO:0000287">
    <property type="term" value="F:magnesium ion binding"/>
    <property type="evidence" value="ECO:0007669"/>
    <property type="project" value="UniProtKB-UniRule"/>
</dbReference>
<dbReference type="GO" id="GO:0004540">
    <property type="term" value="F:RNA nuclease activity"/>
    <property type="evidence" value="ECO:0007669"/>
    <property type="project" value="InterPro"/>
</dbReference>
<evidence type="ECO:0000256" key="8">
    <source>
        <dbReference type="HAMAP-Rule" id="MF_00265"/>
    </source>
</evidence>
<dbReference type="InterPro" id="IPR002716">
    <property type="entry name" value="PIN_dom"/>
</dbReference>
<keyword evidence="6 8" id="KW-0460">Magnesium</keyword>
<comment type="similarity">
    <text evidence="7 8">Belongs to the PINc/VapC protein family.</text>
</comment>
<dbReference type="GO" id="GO:0090729">
    <property type="term" value="F:toxin activity"/>
    <property type="evidence" value="ECO:0007669"/>
    <property type="project" value="UniProtKB-KW"/>
</dbReference>
<keyword evidence="3 8" id="KW-0540">Nuclease</keyword>
<gene>
    <name evidence="8" type="primary">vapC</name>
    <name evidence="10" type="ORF">SAMN05216366_10439</name>
</gene>
<dbReference type="EMBL" id="FNJQ01000004">
    <property type="protein sequence ID" value="SDO97873.1"/>
    <property type="molecule type" value="Genomic_DNA"/>
</dbReference>
<protein>
    <recommendedName>
        <fullName evidence="8">Ribonuclease VapC</fullName>
        <shortName evidence="8">RNase VapC</shortName>
        <ecNumber evidence="8">3.1.-.-</ecNumber>
    </recommendedName>
    <alternativeName>
        <fullName evidence="8">Toxin VapC</fullName>
    </alternativeName>
</protein>
<proteinExistence type="inferred from homology"/>
<feature type="binding site" evidence="8">
    <location>
        <position position="5"/>
    </location>
    <ligand>
        <name>Mg(2+)</name>
        <dbReference type="ChEBI" id="CHEBI:18420"/>
    </ligand>
</feature>
<dbReference type="GO" id="GO:0004519">
    <property type="term" value="F:endonuclease activity"/>
    <property type="evidence" value="ECO:0007669"/>
    <property type="project" value="UniProtKB-KW"/>
</dbReference>
<dbReference type="Proteomes" id="UP000182412">
    <property type="component" value="Unassembled WGS sequence"/>
</dbReference>
<dbReference type="RefSeq" id="WP_074571397.1">
    <property type="nucleotide sequence ID" value="NZ_FNJQ01000004.1"/>
</dbReference>
<dbReference type="InterPro" id="IPR050556">
    <property type="entry name" value="Type_II_TA_system_RNase"/>
</dbReference>
<evidence type="ECO:0000259" key="9">
    <source>
        <dbReference type="Pfam" id="PF01850"/>
    </source>
</evidence>
<dbReference type="Pfam" id="PF01850">
    <property type="entry name" value="PIN"/>
    <property type="match status" value="1"/>
</dbReference>
<feature type="domain" description="PIN" evidence="9">
    <location>
        <begin position="2"/>
        <end position="124"/>
    </location>
</feature>
<sequence>MYMLDTNICIFAIKKRPEKVLAKLQSHKPSEICISSITYAELCHGVEKSQAKARNRLALTLFLSAINIMPFDELAAYEYGIVRADLETKGTPIGPLDTQIAAHAKALNMTLVTNNTREFKRVKGLNVEDWATEQINKSLQ</sequence>